<dbReference type="GO" id="GO:0005886">
    <property type="term" value="C:plasma membrane"/>
    <property type="evidence" value="ECO:0007669"/>
    <property type="project" value="UniProtKB-SubCell"/>
</dbReference>
<organism evidence="17 18">
    <name type="scientific">Marinobacter salarius</name>
    <dbReference type="NCBI Taxonomy" id="1420917"/>
    <lineage>
        <taxon>Bacteria</taxon>
        <taxon>Pseudomonadati</taxon>
        <taxon>Pseudomonadota</taxon>
        <taxon>Gammaproteobacteria</taxon>
        <taxon>Pseudomonadales</taxon>
        <taxon>Marinobacteraceae</taxon>
        <taxon>Marinobacter</taxon>
    </lineage>
</organism>
<dbReference type="Gene3D" id="3.30.70.270">
    <property type="match status" value="1"/>
</dbReference>
<dbReference type="Pfam" id="PF02743">
    <property type="entry name" value="dCache_1"/>
    <property type="match status" value="1"/>
</dbReference>
<dbReference type="InterPro" id="IPR052155">
    <property type="entry name" value="Biofilm_reg_signaling"/>
</dbReference>
<feature type="domain" description="PAS" evidence="14">
    <location>
        <begin position="365"/>
        <end position="435"/>
    </location>
</feature>
<dbReference type="NCBIfam" id="TIGR00229">
    <property type="entry name" value="sensory_box"/>
    <property type="match status" value="1"/>
</dbReference>
<evidence type="ECO:0000256" key="10">
    <source>
        <dbReference type="ARBA" id="ARBA00022989"/>
    </source>
</evidence>
<dbReference type="InterPro" id="IPR013655">
    <property type="entry name" value="PAS_fold_3"/>
</dbReference>
<dbReference type="SUPFAM" id="SSF55073">
    <property type="entry name" value="Nucleotide cyclase"/>
    <property type="match status" value="1"/>
</dbReference>
<dbReference type="InterPro" id="IPR000700">
    <property type="entry name" value="PAS-assoc_C"/>
</dbReference>
<evidence type="ECO:0000256" key="8">
    <source>
        <dbReference type="ARBA" id="ARBA00022777"/>
    </source>
</evidence>
<dbReference type="GO" id="GO:0005524">
    <property type="term" value="F:ATP binding"/>
    <property type="evidence" value="ECO:0007669"/>
    <property type="project" value="UniProtKB-KW"/>
</dbReference>
<keyword evidence="9" id="KW-0067">ATP-binding</keyword>
<sequence length="785" mass="86923">MMIRRWLASLVNRAVAFVILAIVLAALAVAVVSSLVGRSELAGQTREQVETIAELVAGDLDARLAQRRDTLTHVAEGFTMEEVVLRSRSRLLIRREIALQHMFDGIYVFDASGKVIAEYPQSFEQTGLDVSGREYFRQTSSQLTSIISDPYVSNYLERPAVMMTAPIFDHRQRFIGVLGGAIFLDGDNFMEDTSGVSIGKTGYVSIATRTGVTLGHGRTGETMVPLRLENEAHKKAMAGFEGTVQTLDQEGTETITSVRQMSQVPWFVAAVWPVNEAYAPLSRLTDSFAQTLLIVILIVAPLALVVFRRLMAPMRNLGFQISERHLGIRTEPVDVLGGTEIRQVAETFNTVMEERDEVLSSLAEREAFFRSLTQSAPIGIIQTDVLGRIEFVNPAFERIIGVSSSDLQHTPLIQGVYEEDQAGTVEAWREALRSKTVFRGRFRLKSRSGGGVVWADAMTAVIETEERSLGTITVVRDITHELEIEAELAEQQKRADSILGVLQEGVLMVDAEGIIRYSNQAASGFLGLAENGERQNFFTLVSIEDENHRWEADDFLRSADVDSLYATLRNRAGQLFDIDLAMLHLRRESHNHRMVFVIRDDSARRREEERLSWEATHDSLTGLLNRRAFNSSLVKCLTDTNKKTAASVLMLIDLDYFKPVNDEGGHLLGDDLLGRLSDLLTQSVRQSDTVARLGGDEFGIILPACGQQRAVELAEKIRAGIEALRIEQDGRTFGVTASIGLTEMGVADTGPREVVARADEGTYAAKAQGRNRVVTVPLPSRQKPD</sequence>
<dbReference type="SUPFAM" id="SSF103190">
    <property type="entry name" value="Sensory domain-like"/>
    <property type="match status" value="1"/>
</dbReference>
<evidence type="ECO:0000256" key="7">
    <source>
        <dbReference type="ARBA" id="ARBA00022741"/>
    </source>
</evidence>
<keyword evidence="6 13" id="KW-0812">Transmembrane</keyword>
<dbReference type="Pfam" id="PF00990">
    <property type="entry name" value="GGDEF"/>
    <property type="match status" value="1"/>
</dbReference>
<dbReference type="InterPro" id="IPR000014">
    <property type="entry name" value="PAS"/>
</dbReference>
<keyword evidence="11" id="KW-0902">Two-component regulatory system</keyword>
<dbReference type="CDD" id="cd01949">
    <property type="entry name" value="GGDEF"/>
    <property type="match status" value="1"/>
</dbReference>
<dbReference type="CDD" id="cd18774">
    <property type="entry name" value="PDC2_HK_sensor"/>
    <property type="match status" value="1"/>
</dbReference>
<keyword evidence="7" id="KW-0547">Nucleotide-binding</keyword>
<dbReference type="PROSITE" id="PS50112">
    <property type="entry name" value="PAS"/>
    <property type="match status" value="2"/>
</dbReference>
<evidence type="ECO:0000256" key="4">
    <source>
        <dbReference type="ARBA" id="ARBA00022553"/>
    </source>
</evidence>
<keyword evidence="5 17" id="KW-0808">Transferase</keyword>
<dbReference type="InterPro" id="IPR029787">
    <property type="entry name" value="Nucleotide_cyclase"/>
</dbReference>
<evidence type="ECO:0000256" key="11">
    <source>
        <dbReference type="ARBA" id="ARBA00023012"/>
    </source>
</evidence>
<dbReference type="Gene3D" id="3.30.450.20">
    <property type="entry name" value="PAS domain"/>
    <property type="match status" value="3"/>
</dbReference>
<feature type="transmembrane region" description="Helical" evidence="13">
    <location>
        <begin position="288"/>
        <end position="307"/>
    </location>
</feature>
<comment type="subcellular location">
    <subcellularLocation>
        <location evidence="2">Cell membrane</location>
        <topology evidence="2">Multi-pass membrane protein</topology>
    </subcellularLocation>
</comment>
<evidence type="ECO:0000256" key="5">
    <source>
        <dbReference type="ARBA" id="ARBA00022679"/>
    </source>
</evidence>
<dbReference type="PROSITE" id="PS50113">
    <property type="entry name" value="PAC"/>
    <property type="match status" value="1"/>
</dbReference>
<evidence type="ECO:0000256" key="2">
    <source>
        <dbReference type="ARBA" id="ARBA00004651"/>
    </source>
</evidence>
<evidence type="ECO:0000259" key="16">
    <source>
        <dbReference type="PROSITE" id="PS50887"/>
    </source>
</evidence>
<dbReference type="GO" id="GO:0016301">
    <property type="term" value="F:kinase activity"/>
    <property type="evidence" value="ECO:0007669"/>
    <property type="project" value="UniProtKB-KW"/>
</dbReference>
<dbReference type="InterPro" id="IPR000160">
    <property type="entry name" value="GGDEF_dom"/>
</dbReference>
<dbReference type="FunFam" id="3.30.70.270:FF:000001">
    <property type="entry name" value="Diguanylate cyclase domain protein"/>
    <property type="match status" value="1"/>
</dbReference>
<dbReference type="Proteomes" id="UP000193100">
    <property type="component" value="Chromosome"/>
</dbReference>
<accession>A0A1W6K3V8</accession>
<evidence type="ECO:0000256" key="3">
    <source>
        <dbReference type="ARBA" id="ARBA00022475"/>
    </source>
</evidence>
<evidence type="ECO:0000256" key="9">
    <source>
        <dbReference type="ARBA" id="ARBA00022840"/>
    </source>
</evidence>
<dbReference type="PANTHER" id="PTHR44757:SF2">
    <property type="entry name" value="BIOFILM ARCHITECTURE MAINTENANCE PROTEIN MBAA"/>
    <property type="match status" value="1"/>
</dbReference>
<dbReference type="EC" id="2.7.7.65" evidence="17"/>
<feature type="domain" description="PAS" evidence="14">
    <location>
        <begin position="491"/>
        <end position="531"/>
    </location>
</feature>
<dbReference type="AlphaFoldDB" id="A0A1W6K3V8"/>
<comment type="cofactor">
    <cofactor evidence="1">
        <name>Mg(2+)</name>
        <dbReference type="ChEBI" id="CHEBI:18420"/>
    </cofactor>
</comment>
<dbReference type="GO" id="GO:0000160">
    <property type="term" value="P:phosphorelay signal transduction system"/>
    <property type="evidence" value="ECO:0007669"/>
    <property type="project" value="UniProtKB-KW"/>
</dbReference>
<evidence type="ECO:0000256" key="6">
    <source>
        <dbReference type="ARBA" id="ARBA00022692"/>
    </source>
</evidence>
<name>A0A1W6K3V8_9GAMM</name>
<dbReference type="Pfam" id="PF13426">
    <property type="entry name" value="PAS_9"/>
    <property type="match status" value="1"/>
</dbReference>
<keyword evidence="17" id="KW-0548">Nucleotidyltransferase</keyword>
<dbReference type="InterPro" id="IPR029151">
    <property type="entry name" value="Sensor-like_sf"/>
</dbReference>
<reference evidence="17 18" key="1">
    <citation type="submission" date="2017-04" db="EMBL/GenBank/DDBJ databases">
        <title>Genome Sequence of Marinobacter salarius strain SMR5 Isolated from a culture of the Diatom Skeletonema marinoi.</title>
        <authorList>
            <person name="Topel M."/>
            <person name="Pinder M.I.M."/>
            <person name="Johansson O.N."/>
            <person name="Kourtchenko O."/>
            <person name="Godhe A."/>
            <person name="Clarke A.K."/>
        </authorList>
    </citation>
    <scope>NUCLEOTIDE SEQUENCE [LARGE SCALE GENOMIC DNA]</scope>
    <source>
        <strain evidence="17 18">SMR5</strain>
    </source>
</reference>
<dbReference type="SMART" id="SM00267">
    <property type="entry name" value="GGDEF"/>
    <property type="match status" value="1"/>
</dbReference>
<gene>
    <name evidence="17" type="primary">yegE</name>
    <name evidence="17" type="ORF">MARSALSMR5_00020</name>
</gene>
<evidence type="ECO:0000313" key="18">
    <source>
        <dbReference type="Proteomes" id="UP000193100"/>
    </source>
</evidence>
<evidence type="ECO:0000256" key="13">
    <source>
        <dbReference type="SAM" id="Phobius"/>
    </source>
</evidence>
<dbReference type="CDD" id="cd00130">
    <property type="entry name" value="PAS"/>
    <property type="match status" value="2"/>
</dbReference>
<dbReference type="InterPro" id="IPR035965">
    <property type="entry name" value="PAS-like_dom_sf"/>
</dbReference>
<proteinExistence type="predicted"/>
<keyword evidence="12 13" id="KW-0472">Membrane</keyword>
<keyword evidence="4" id="KW-0597">Phosphoprotein</keyword>
<evidence type="ECO:0000256" key="12">
    <source>
        <dbReference type="ARBA" id="ARBA00023136"/>
    </source>
</evidence>
<dbReference type="PANTHER" id="PTHR44757">
    <property type="entry name" value="DIGUANYLATE CYCLASE DGCP"/>
    <property type="match status" value="1"/>
</dbReference>
<evidence type="ECO:0000313" key="17">
    <source>
        <dbReference type="EMBL" id="ARM82126.1"/>
    </source>
</evidence>
<dbReference type="InterPro" id="IPR043128">
    <property type="entry name" value="Rev_trsase/Diguanyl_cyclase"/>
</dbReference>
<feature type="domain" description="PAC" evidence="15">
    <location>
        <begin position="438"/>
        <end position="490"/>
    </location>
</feature>
<keyword evidence="3" id="KW-1003">Cell membrane</keyword>
<dbReference type="GO" id="GO:0052621">
    <property type="term" value="F:diguanylate cyclase activity"/>
    <property type="evidence" value="ECO:0007669"/>
    <property type="project" value="UniProtKB-EC"/>
</dbReference>
<keyword evidence="8" id="KW-0418">Kinase</keyword>
<dbReference type="Pfam" id="PF08447">
    <property type="entry name" value="PAS_3"/>
    <property type="match status" value="1"/>
</dbReference>
<evidence type="ECO:0000259" key="14">
    <source>
        <dbReference type="PROSITE" id="PS50112"/>
    </source>
</evidence>
<dbReference type="PROSITE" id="PS50887">
    <property type="entry name" value="GGDEF"/>
    <property type="match status" value="1"/>
</dbReference>
<evidence type="ECO:0000259" key="15">
    <source>
        <dbReference type="PROSITE" id="PS50113"/>
    </source>
</evidence>
<dbReference type="EMBL" id="CP020931">
    <property type="protein sequence ID" value="ARM82126.1"/>
    <property type="molecule type" value="Genomic_DNA"/>
</dbReference>
<feature type="domain" description="GGDEF" evidence="16">
    <location>
        <begin position="645"/>
        <end position="778"/>
    </location>
</feature>
<protein>
    <submittedName>
        <fullName evidence="17">Putative diguanylate cyclase YegE</fullName>
        <ecNumber evidence="17">2.7.7.65</ecNumber>
    </submittedName>
</protein>
<dbReference type="InterPro" id="IPR033479">
    <property type="entry name" value="dCache_1"/>
</dbReference>
<dbReference type="SMART" id="SM00091">
    <property type="entry name" value="PAS"/>
    <property type="match status" value="2"/>
</dbReference>
<dbReference type="CDD" id="cd12914">
    <property type="entry name" value="PDC1_DGC_like"/>
    <property type="match status" value="1"/>
</dbReference>
<dbReference type="SUPFAM" id="SSF55785">
    <property type="entry name" value="PYP-like sensor domain (PAS domain)"/>
    <property type="match status" value="2"/>
</dbReference>
<keyword evidence="10 13" id="KW-1133">Transmembrane helix</keyword>
<evidence type="ECO:0000256" key="1">
    <source>
        <dbReference type="ARBA" id="ARBA00001946"/>
    </source>
</evidence>
<dbReference type="NCBIfam" id="TIGR00254">
    <property type="entry name" value="GGDEF"/>
    <property type="match status" value="1"/>
</dbReference>